<evidence type="ECO:0000313" key="2">
    <source>
        <dbReference type="EMBL" id="UNS99837.1"/>
    </source>
</evidence>
<accession>A0ABY3XZ57</accession>
<feature type="compositionally biased region" description="Low complexity" evidence="1">
    <location>
        <begin position="336"/>
        <end position="347"/>
    </location>
</feature>
<evidence type="ECO:0000256" key="1">
    <source>
        <dbReference type="SAM" id="MobiDB-lite"/>
    </source>
</evidence>
<feature type="region of interest" description="Disordered" evidence="1">
    <location>
        <begin position="333"/>
        <end position="357"/>
    </location>
</feature>
<evidence type="ECO:0008006" key="4">
    <source>
        <dbReference type="Google" id="ProtNLM"/>
    </source>
</evidence>
<dbReference type="SUPFAM" id="SSF51735">
    <property type="entry name" value="NAD(P)-binding Rossmann-fold domains"/>
    <property type="match status" value="1"/>
</dbReference>
<keyword evidence="3" id="KW-1185">Reference proteome</keyword>
<organism evidence="2 3">
    <name type="scientific">Streptomyces tubbatahanensis</name>
    <dbReference type="NCBI Taxonomy" id="2923272"/>
    <lineage>
        <taxon>Bacteria</taxon>
        <taxon>Bacillati</taxon>
        <taxon>Actinomycetota</taxon>
        <taxon>Actinomycetes</taxon>
        <taxon>Kitasatosporales</taxon>
        <taxon>Streptomycetaceae</taxon>
        <taxon>Streptomyces</taxon>
    </lineage>
</organism>
<dbReference type="Gene3D" id="3.30.360.10">
    <property type="entry name" value="Dihydrodipicolinate Reductase, domain 2"/>
    <property type="match status" value="1"/>
</dbReference>
<dbReference type="Proteomes" id="UP001202244">
    <property type="component" value="Chromosome"/>
</dbReference>
<dbReference type="EMBL" id="CP093846">
    <property type="protein sequence ID" value="UNS99837.1"/>
    <property type="molecule type" value="Genomic_DNA"/>
</dbReference>
<dbReference type="RefSeq" id="WP_242755761.1">
    <property type="nucleotide sequence ID" value="NZ_CP093846.1"/>
</dbReference>
<sequence>MLRPLIVGLGRSGAGLHLAALKKLRAPTGAARDAEEDPLFHWPPLAWDPRPTAASGLDDVTVLASLAEAARRTPPEETVVHLCTPPAARAGVLGRLAGLGYTRVLVEKPLACEPGQLQSVTRLRSEYRLDVTVVAHWLAAGLTQRLRDLIADRGLGRLLSVEVAQHKPRFDRTLATHGHPTAFDVEIPHSLGVVLDLAGAAELETAHCTDMRCGATVVPRMGSAALTLRHAGGVRTDIVSDLTSPVQQRSVTLRFTEGTATAHYPISERDDHAQLILSGAVRAHHTFRDEALSPFLRRTYQRYAQARSDDFALHHAVARLLCQAKAHCRAGEEPTADAAPPARADAALTVEGDARAR</sequence>
<reference evidence="2 3" key="1">
    <citation type="journal article" date="2023" name="Microbiol. Spectr.">
        <title>Synergy between Genome Mining, Metabolomics, and Bioinformatics Uncovers Antibacterial Chlorinated Carbazole Alkaloids and Their Biosynthetic Gene Cluster from Streptomyces tubbatahanensis sp. nov., a Novel Actinomycete Isolated from Sulu Sea, Philippines.</title>
        <authorList>
            <person name="Tenebro C.P."/>
            <person name="Trono D.J.V.L."/>
            <person name="Balida L.A.P."/>
            <person name="Bayog L.K.A."/>
            <person name="Bruna J.R."/>
            <person name="Sabido E.M."/>
            <person name="Caspe D.P.C."/>
            <person name="de Los Santos E.L.C."/>
            <person name="Saludes J.P."/>
            <person name="Dalisay D.S."/>
        </authorList>
    </citation>
    <scope>NUCLEOTIDE SEQUENCE [LARGE SCALE GENOMIC DNA]</scope>
    <source>
        <strain evidence="2 3">DSD3025</strain>
    </source>
</reference>
<name>A0ABY3XZ57_9ACTN</name>
<dbReference type="InterPro" id="IPR036291">
    <property type="entry name" value="NAD(P)-bd_dom_sf"/>
</dbReference>
<proteinExistence type="predicted"/>
<evidence type="ECO:0000313" key="3">
    <source>
        <dbReference type="Proteomes" id="UP001202244"/>
    </source>
</evidence>
<dbReference type="Gene3D" id="3.40.50.720">
    <property type="entry name" value="NAD(P)-binding Rossmann-like Domain"/>
    <property type="match status" value="1"/>
</dbReference>
<gene>
    <name evidence="2" type="ORF">MMF93_27845</name>
</gene>
<protein>
    <recommendedName>
        <fullName evidence="4">Gfo/Idh/MocA-like oxidoreductase N-terminal domain-containing protein</fullName>
    </recommendedName>
</protein>